<dbReference type="HOGENOM" id="CLU_049171_2_0_0"/>
<organism evidence="1 2">
    <name type="scientific">Fimbriimonas ginsengisoli Gsoil 348</name>
    <dbReference type="NCBI Taxonomy" id="661478"/>
    <lineage>
        <taxon>Bacteria</taxon>
        <taxon>Bacillati</taxon>
        <taxon>Armatimonadota</taxon>
        <taxon>Fimbriimonadia</taxon>
        <taxon>Fimbriimonadales</taxon>
        <taxon>Fimbriimonadaceae</taxon>
        <taxon>Fimbriimonas</taxon>
    </lineage>
</organism>
<sequence length="240" mass="27710">MATGEPGLLGTQSAVLWDDDNLYIGFWVEEPYPKAKLTERDSIIFNENDIEVFIDGGDCYYEFELNALNTVYEVFFIWRDAYLRGGRFDIPEFDLIDRKSFTFGGDFDRKPESFWWGTNPRGLRWAFLDWDFPGVRSAVHIDGVLNDPSQPSRGWTAEIAFPWTGMEHLANGRSLPPEEGDEWRLFLGRFQKLAVGENEVQAAWCWTPHGKYDTHMPDRFTPIQFSKSELTISYPPGLSL</sequence>
<dbReference type="Gene3D" id="2.60.40.1190">
    <property type="match status" value="1"/>
</dbReference>
<protein>
    <submittedName>
        <fullName evidence="1">FenI</fullName>
    </submittedName>
</protein>
<dbReference type="PANTHER" id="PTHR35532:SF5">
    <property type="entry name" value="CARBOHYDRATE-BINDING DOMAIN-CONTAINING PROTEIN"/>
    <property type="match status" value="1"/>
</dbReference>
<accession>A0A068NPF3</accession>
<name>A0A068NPF3_FIMGI</name>
<dbReference type="KEGG" id="fgi:OP10G_2070"/>
<dbReference type="Proteomes" id="UP000027982">
    <property type="component" value="Chromosome"/>
</dbReference>
<dbReference type="EMBL" id="CP007139">
    <property type="protein sequence ID" value="AIE85438.1"/>
    <property type="molecule type" value="Genomic_DNA"/>
</dbReference>
<dbReference type="eggNOG" id="COG3509">
    <property type="taxonomic scope" value="Bacteria"/>
</dbReference>
<dbReference type="CDD" id="cd09620">
    <property type="entry name" value="CBM9_like_3"/>
    <property type="match status" value="1"/>
</dbReference>
<dbReference type="STRING" id="661478.OP10G_2070"/>
<gene>
    <name evidence="1" type="ORF">OP10G_2070</name>
</gene>
<evidence type="ECO:0000313" key="1">
    <source>
        <dbReference type="EMBL" id="AIE85438.1"/>
    </source>
</evidence>
<dbReference type="AlphaFoldDB" id="A0A068NPF3"/>
<reference evidence="1 2" key="1">
    <citation type="journal article" date="2014" name="PLoS ONE">
        <title>The first complete genome sequence of the class fimbriimonadia in the phylum armatimonadetes.</title>
        <authorList>
            <person name="Hu Z.Y."/>
            <person name="Wang Y.Z."/>
            <person name="Im W.T."/>
            <person name="Wang S.Y."/>
            <person name="Zhao G.P."/>
            <person name="Zheng H.J."/>
            <person name="Quan Z.X."/>
        </authorList>
    </citation>
    <scope>NUCLEOTIDE SEQUENCE [LARGE SCALE GENOMIC DNA]</scope>
    <source>
        <strain evidence="1">Gsoil 348</strain>
    </source>
</reference>
<proteinExistence type="predicted"/>
<keyword evidence="2" id="KW-1185">Reference proteome</keyword>
<dbReference type="PANTHER" id="PTHR35532">
    <property type="entry name" value="SIMILAR TO POLYHYDROXYALKANOATE DEPOLYMERASE"/>
    <property type="match status" value="1"/>
</dbReference>
<evidence type="ECO:0000313" key="2">
    <source>
        <dbReference type="Proteomes" id="UP000027982"/>
    </source>
</evidence>
<dbReference type="SUPFAM" id="SSF49344">
    <property type="entry name" value="CBD9-like"/>
    <property type="match status" value="1"/>
</dbReference>